<accession>A0A8S5UTV5</accession>
<organism evidence="1">
    <name type="scientific">Myoviridae sp. ctYA416</name>
    <dbReference type="NCBI Taxonomy" id="2825125"/>
    <lineage>
        <taxon>Viruses</taxon>
        <taxon>Duplodnaviria</taxon>
        <taxon>Heunggongvirae</taxon>
        <taxon>Uroviricota</taxon>
        <taxon>Caudoviricetes</taxon>
    </lineage>
</organism>
<proteinExistence type="predicted"/>
<sequence length="31" mass="3837">MDIKFCKNRIYMCSFYMFISENKLRLLDSLI</sequence>
<protein>
    <submittedName>
        <fullName evidence="1">Uncharacterized protein</fullName>
    </submittedName>
</protein>
<evidence type="ECO:0000313" key="1">
    <source>
        <dbReference type="EMBL" id="DAF97834.1"/>
    </source>
</evidence>
<reference evidence="1" key="1">
    <citation type="journal article" date="2021" name="Proc. Natl. Acad. Sci. U.S.A.">
        <title>A Catalog of Tens of Thousands of Viruses from Human Metagenomes Reveals Hidden Associations with Chronic Diseases.</title>
        <authorList>
            <person name="Tisza M.J."/>
            <person name="Buck C.B."/>
        </authorList>
    </citation>
    <scope>NUCLEOTIDE SEQUENCE</scope>
    <source>
        <strain evidence="1">CtYA416</strain>
    </source>
</reference>
<name>A0A8S5UTV5_9CAUD</name>
<dbReference type="EMBL" id="BK016136">
    <property type="protein sequence ID" value="DAF97834.1"/>
    <property type="molecule type" value="Genomic_DNA"/>
</dbReference>